<evidence type="ECO:0000256" key="2">
    <source>
        <dbReference type="ARBA" id="ARBA00022475"/>
    </source>
</evidence>
<protein>
    <recommendedName>
        <fullName evidence="9">FUSC family protein</fullName>
    </recommendedName>
</protein>
<keyword evidence="2" id="KW-1003">Cell membrane</keyword>
<dbReference type="Proteomes" id="UP000721954">
    <property type="component" value="Unassembled WGS sequence"/>
</dbReference>
<feature type="transmembrane region" description="Helical" evidence="6">
    <location>
        <begin position="126"/>
        <end position="146"/>
    </location>
</feature>
<evidence type="ECO:0000256" key="1">
    <source>
        <dbReference type="ARBA" id="ARBA00004651"/>
    </source>
</evidence>
<comment type="subcellular location">
    <subcellularLocation>
        <location evidence="1">Cell membrane</location>
        <topology evidence="1">Multi-pass membrane protein</topology>
    </subcellularLocation>
</comment>
<name>A0ABS3XQR8_9ACTN</name>
<comment type="caution">
    <text evidence="7">The sequence shown here is derived from an EMBL/GenBank/DDBJ whole genome shotgun (WGS) entry which is preliminary data.</text>
</comment>
<feature type="transmembrane region" description="Helical" evidence="6">
    <location>
        <begin position="74"/>
        <end position="90"/>
    </location>
</feature>
<dbReference type="InterPro" id="IPR010343">
    <property type="entry name" value="ArAE_1"/>
</dbReference>
<feature type="transmembrane region" description="Helical" evidence="6">
    <location>
        <begin position="24"/>
        <end position="43"/>
    </location>
</feature>
<keyword evidence="8" id="KW-1185">Reference proteome</keyword>
<evidence type="ECO:0000313" key="7">
    <source>
        <dbReference type="EMBL" id="MBO8197743.1"/>
    </source>
</evidence>
<keyword evidence="5 6" id="KW-0472">Membrane</keyword>
<proteinExistence type="predicted"/>
<accession>A0ABS3XQR8</accession>
<gene>
    <name evidence="7" type="ORF">JW613_05425</name>
</gene>
<keyword evidence="3 6" id="KW-0812">Transmembrane</keyword>
<evidence type="ECO:0008006" key="9">
    <source>
        <dbReference type="Google" id="ProtNLM"/>
    </source>
</evidence>
<reference evidence="7 8" key="1">
    <citation type="submission" date="2021-02" db="EMBL/GenBank/DDBJ databases">
        <title>Streptomyces spirodelae sp. nov., isolated from duckweed.</title>
        <authorList>
            <person name="Saimee Y."/>
            <person name="Duangmal K."/>
        </authorList>
    </citation>
    <scope>NUCLEOTIDE SEQUENCE [LARGE SCALE GENOMIC DNA]</scope>
    <source>
        <strain evidence="7 8">DSM 42105</strain>
    </source>
</reference>
<evidence type="ECO:0000256" key="6">
    <source>
        <dbReference type="SAM" id="Phobius"/>
    </source>
</evidence>
<organism evidence="7 8">
    <name type="scientific">Streptomyces smyrnaeus</name>
    <dbReference type="NCBI Taxonomy" id="1387713"/>
    <lineage>
        <taxon>Bacteria</taxon>
        <taxon>Bacillati</taxon>
        <taxon>Actinomycetota</taxon>
        <taxon>Actinomycetes</taxon>
        <taxon>Kitasatosporales</taxon>
        <taxon>Streptomycetaceae</taxon>
        <taxon>Streptomyces</taxon>
    </lineage>
</organism>
<evidence type="ECO:0000256" key="4">
    <source>
        <dbReference type="ARBA" id="ARBA00022989"/>
    </source>
</evidence>
<evidence type="ECO:0000256" key="5">
    <source>
        <dbReference type="ARBA" id="ARBA00023136"/>
    </source>
</evidence>
<sequence length="374" mass="40992">MEQVGKGTVAATVSWWIAHDLVGAQTPAFAPFSAVLILQLTVYQSLWQALRYMAAVCAGVAVQSALGFLAGPDLMTFLLVALVSLGLSRWNRLGSQGTQAATAAFFAFSTYSASTSDPQRIQQLSLIIAMVGIGCGVGLLVNVLVFPPIRRRSAEAGIHRLAASLCDLLADMHPALRNAELDEQRTSGWRQRAADLGETAGRSQAALRTAQDSRRYNPRLLLSRRLHHQHFMAYSEILNALERVTYQVASTTRSLHHWPEDEAGDECRDFLKNFAELLEALAAIIDHFGGIDEKQLPHQARELCEAAEAAQHRRVQLIERTRNTSLPLSDPSRPYGILLAEATRLMDEAQYSCDTVQHAAQQSQTPHACPASCP</sequence>
<evidence type="ECO:0000313" key="8">
    <source>
        <dbReference type="Proteomes" id="UP000721954"/>
    </source>
</evidence>
<keyword evidence="4 6" id="KW-1133">Transmembrane helix</keyword>
<evidence type="ECO:0000256" key="3">
    <source>
        <dbReference type="ARBA" id="ARBA00022692"/>
    </source>
</evidence>
<dbReference type="EMBL" id="JAFFZM010000002">
    <property type="protein sequence ID" value="MBO8197743.1"/>
    <property type="molecule type" value="Genomic_DNA"/>
</dbReference>
<dbReference type="Pfam" id="PF06081">
    <property type="entry name" value="ArAE_1"/>
    <property type="match status" value="1"/>
</dbReference>